<evidence type="ECO:0000313" key="1">
    <source>
        <dbReference type="EMBL" id="JAE22459.1"/>
    </source>
</evidence>
<reference evidence="1" key="2">
    <citation type="journal article" date="2015" name="Data Brief">
        <title>Shoot transcriptome of the giant reed, Arundo donax.</title>
        <authorList>
            <person name="Barrero R.A."/>
            <person name="Guerrero F.D."/>
            <person name="Moolhuijzen P."/>
            <person name="Goolsby J.A."/>
            <person name="Tidwell J."/>
            <person name="Bellgard S.E."/>
            <person name="Bellgard M.I."/>
        </authorList>
    </citation>
    <scope>NUCLEOTIDE SEQUENCE</scope>
    <source>
        <tissue evidence="1">Shoot tissue taken approximately 20 cm above the soil surface</tissue>
    </source>
</reference>
<protein>
    <submittedName>
        <fullName evidence="1">Uncharacterized protein</fullName>
    </submittedName>
</protein>
<proteinExistence type="predicted"/>
<reference evidence="1" key="1">
    <citation type="submission" date="2014-09" db="EMBL/GenBank/DDBJ databases">
        <authorList>
            <person name="Magalhaes I.L.F."/>
            <person name="Oliveira U."/>
            <person name="Santos F.R."/>
            <person name="Vidigal T.H.D.A."/>
            <person name="Brescovit A.D."/>
            <person name="Santos A.J."/>
        </authorList>
    </citation>
    <scope>NUCLEOTIDE SEQUENCE</scope>
    <source>
        <tissue evidence="1">Shoot tissue taken approximately 20 cm above the soil surface</tissue>
    </source>
</reference>
<organism evidence="1">
    <name type="scientific">Arundo donax</name>
    <name type="common">Giant reed</name>
    <name type="synonym">Donax arundinaceus</name>
    <dbReference type="NCBI Taxonomy" id="35708"/>
    <lineage>
        <taxon>Eukaryota</taxon>
        <taxon>Viridiplantae</taxon>
        <taxon>Streptophyta</taxon>
        <taxon>Embryophyta</taxon>
        <taxon>Tracheophyta</taxon>
        <taxon>Spermatophyta</taxon>
        <taxon>Magnoliopsida</taxon>
        <taxon>Liliopsida</taxon>
        <taxon>Poales</taxon>
        <taxon>Poaceae</taxon>
        <taxon>PACMAD clade</taxon>
        <taxon>Arundinoideae</taxon>
        <taxon>Arundineae</taxon>
        <taxon>Arundo</taxon>
    </lineage>
</organism>
<dbReference type="AlphaFoldDB" id="A0A0A9GG75"/>
<name>A0A0A9GG75_ARUDO</name>
<dbReference type="EMBL" id="GBRH01175437">
    <property type="protein sequence ID" value="JAE22459.1"/>
    <property type="molecule type" value="Transcribed_RNA"/>
</dbReference>
<sequence length="41" mass="4829">MRKSVLCILQEAGKSCWQMFFLILQHARRFSMMKLAICLPV</sequence>
<accession>A0A0A9GG75</accession>